<evidence type="ECO:0000256" key="1">
    <source>
        <dbReference type="SAM" id="Phobius"/>
    </source>
</evidence>
<feature type="transmembrane region" description="Helical" evidence="1">
    <location>
        <begin position="27"/>
        <end position="43"/>
    </location>
</feature>
<organism evidence="2 3">
    <name type="scientific">Azotobacter bryophylli</name>
    <dbReference type="NCBI Taxonomy" id="1986537"/>
    <lineage>
        <taxon>Bacteria</taxon>
        <taxon>Pseudomonadati</taxon>
        <taxon>Pseudomonadota</taxon>
        <taxon>Gammaproteobacteria</taxon>
        <taxon>Pseudomonadales</taxon>
        <taxon>Pseudomonadaceae</taxon>
        <taxon>Azotobacter</taxon>
    </lineage>
</organism>
<keyword evidence="3" id="KW-1185">Reference proteome</keyword>
<protein>
    <recommendedName>
        <fullName evidence="4">Multidrug transporter</fullName>
    </recommendedName>
</protein>
<sequence length="96" mass="10970">MLFGALLVLTWLVLLLRYPEQALRVSFAALCGLALVVAAVLWQEQRTEHALSRLELRLDYAPQRCPPDRPLAALRPGYRPETLDFRPVRLQGRFAD</sequence>
<keyword evidence="1" id="KW-0472">Membrane</keyword>
<evidence type="ECO:0008006" key="4">
    <source>
        <dbReference type="Google" id="ProtNLM"/>
    </source>
</evidence>
<dbReference type="EMBL" id="JBHRSJ010000001">
    <property type="protein sequence ID" value="MFC2970699.1"/>
    <property type="molecule type" value="Genomic_DNA"/>
</dbReference>
<keyword evidence="1" id="KW-0812">Transmembrane</keyword>
<comment type="caution">
    <text evidence="2">The sequence shown here is derived from an EMBL/GenBank/DDBJ whole genome shotgun (WGS) entry which is preliminary data.</text>
</comment>
<evidence type="ECO:0000313" key="2">
    <source>
        <dbReference type="EMBL" id="MFC2970699.1"/>
    </source>
</evidence>
<reference evidence="3" key="1">
    <citation type="journal article" date="2019" name="Int. J. Syst. Evol. Microbiol.">
        <title>The Global Catalogue of Microorganisms (GCM) 10K type strain sequencing project: providing services to taxonomists for standard genome sequencing and annotation.</title>
        <authorList>
            <consortium name="The Broad Institute Genomics Platform"/>
            <consortium name="The Broad Institute Genome Sequencing Center for Infectious Disease"/>
            <person name="Wu L."/>
            <person name="Ma J."/>
        </authorList>
    </citation>
    <scope>NUCLEOTIDE SEQUENCE [LARGE SCALE GENOMIC DNA]</scope>
    <source>
        <strain evidence="3">KCTC 62195</strain>
    </source>
</reference>
<keyword evidence="1" id="KW-1133">Transmembrane helix</keyword>
<gene>
    <name evidence="2" type="ORF">ACFOJE_00525</name>
</gene>
<dbReference type="Proteomes" id="UP001595457">
    <property type="component" value="Unassembled WGS sequence"/>
</dbReference>
<accession>A0ABV7AMS1</accession>
<evidence type="ECO:0000313" key="3">
    <source>
        <dbReference type="Proteomes" id="UP001595457"/>
    </source>
</evidence>
<proteinExistence type="predicted"/>
<dbReference type="RefSeq" id="WP_377812271.1">
    <property type="nucleotide sequence ID" value="NZ_JBHRSJ010000001.1"/>
</dbReference>
<name>A0ABV7AMS1_9GAMM</name>